<dbReference type="Proteomes" id="UP000287224">
    <property type="component" value="Unassembled WGS sequence"/>
</dbReference>
<dbReference type="Gene3D" id="3.90.1720.10">
    <property type="entry name" value="endopeptidase domain like (from Nostoc punctiforme)"/>
    <property type="match status" value="1"/>
</dbReference>
<comment type="caution">
    <text evidence="6">The sequence shown here is derived from an EMBL/GenBank/DDBJ whole genome shotgun (WGS) entry which is preliminary data.</text>
</comment>
<keyword evidence="1" id="KW-0732">Signal</keyword>
<feature type="domain" description="Peptidase C51" evidence="4">
    <location>
        <begin position="111"/>
        <end position="240"/>
    </location>
</feature>
<evidence type="ECO:0000259" key="4">
    <source>
        <dbReference type="PROSITE" id="PS50911"/>
    </source>
</evidence>
<dbReference type="AlphaFoldDB" id="A0A401ZD38"/>
<feature type="domain" description="LysM" evidence="5">
    <location>
        <begin position="60"/>
        <end position="104"/>
    </location>
</feature>
<evidence type="ECO:0000313" key="7">
    <source>
        <dbReference type="Proteomes" id="UP000287224"/>
    </source>
</evidence>
<name>A0A401ZD38_9CHLR</name>
<dbReference type="SUPFAM" id="SSF54106">
    <property type="entry name" value="LysM domain"/>
    <property type="match status" value="1"/>
</dbReference>
<dbReference type="CDD" id="cd00118">
    <property type="entry name" value="LysM"/>
    <property type="match status" value="1"/>
</dbReference>
<dbReference type="OrthoDB" id="153961at2"/>
<evidence type="ECO:0000256" key="1">
    <source>
        <dbReference type="ARBA" id="ARBA00022729"/>
    </source>
</evidence>
<keyword evidence="3" id="KW-0472">Membrane</keyword>
<protein>
    <recommendedName>
        <fullName evidence="8">LysM domain-containing protein</fullName>
    </recommendedName>
</protein>
<dbReference type="RefSeq" id="WP_126595878.1">
    <property type="nucleotide sequence ID" value="NZ_BIFQ01000001.1"/>
</dbReference>
<evidence type="ECO:0000256" key="2">
    <source>
        <dbReference type="ARBA" id="ARBA00022801"/>
    </source>
</evidence>
<dbReference type="Gene3D" id="3.10.350.10">
    <property type="entry name" value="LysM domain"/>
    <property type="match status" value="1"/>
</dbReference>
<accession>A0A401ZD38</accession>
<dbReference type="Pfam" id="PF05257">
    <property type="entry name" value="CHAP"/>
    <property type="match status" value="1"/>
</dbReference>
<keyword evidence="3" id="KW-1133">Transmembrane helix</keyword>
<dbReference type="Pfam" id="PF01476">
    <property type="entry name" value="LysM"/>
    <property type="match status" value="1"/>
</dbReference>
<evidence type="ECO:0008006" key="8">
    <source>
        <dbReference type="Google" id="ProtNLM"/>
    </source>
</evidence>
<dbReference type="SUPFAM" id="SSF54001">
    <property type="entry name" value="Cysteine proteinases"/>
    <property type="match status" value="1"/>
</dbReference>
<proteinExistence type="predicted"/>
<dbReference type="InterPro" id="IPR018392">
    <property type="entry name" value="LysM"/>
</dbReference>
<keyword evidence="2" id="KW-0378">Hydrolase</keyword>
<evidence type="ECO:0000256" key="3">
    <source>
        <dbReference type="SAM" id="Phobius"/>
    </source>
</evidence>
<reference evidence="7" key="1">
    <citation type="submission" date="2018-12" db="EMBL/GenBank/DDBJ databases">
        <title>Tengunoibacter tsumagoiensis gen. nov., sp. nov., Dictyobacter kobayashii sp. nov., D. alpinus sp. nov., and D. joshuensis sp. nov. and description of Dictyobacteraceae fam. nov. within the order Ktedonobacterales isolated from Tengu-no-mugimeshi.</title>
        <authorList>
            <person name="Wang C.M."/>
            <person name="Zheng Y."/>
            <person name="Sakai Y."/>
            <person name="Toyoda A."/>
            <person name="Minakuchi Y."/>
            <person name="Abe K."/>
            <person name="Yokota A."/>
            <person name="Yabe S."/>
        </authorList>
    </citation>
    <scope>NUCLEOTIDE SEQUENCE [LARGE SCALE GENOMIC DNA]</scope>
    <source>
        <strain evidence="7">S-27</strain>
    </source>
</reference>
<dbReference type="InterPro" id="IPR007921">
    <property type="entry name" value="CHAP_dom"/>
</dbReference>
<keyword evidence="3" id="KW-0812">Transmembrane</keyword>
<dbReference type="InterPro" id="IPR038765">
    <property type="entry name" value="Papain-like_cys_pep_sf"/>
</dbReference>
<organism evidence="6 7">
    <name type="scientific">Dictyobacter aurantiacus</name>
    <dbReference type="NCBI Taxonomy" id="1936993"/>
    <lineage>
        <taxon>Bacteria</taxon>
        <taxon>Bacillati</taxon>
        <taxon>Chloroflexota</taxon>
        <taxon>Ktedonobacteria</taxon>
        <taxon>Ktedonobacterales</taxon>
        <taxon>Dictyobacteraceae</taxon>
        <taxon>Dictyobacter</taxon>
    </lineage>
</organism>
<sequence>MLALKKHQRIWTYLNQHRATSIIAAHVAVVTVMGLVWLSTAFAPALFSALAQAPCAKGDQTYVVRGGDTLGGIAATHATTWQRLAAYNHLPNPNLIFINQHICIQGHGVVGGNPPVVSVGLMAVKGNVNPFAYGQCTWWASQRYFQLHGFYVPWTTNSNAWQWQNRALEFHWHVSSQPTVGAIMDLQPGVQGAQALGHVGVVEMVMSNGHVLVSSMNWGPNYSQVTNFEFRPGPGVSFISA</sequence>
<dbReference type="PROSITE" id="PS51782">
    <property type="entry name" value="LYSM"/>
    <property type="match status" value="1"/>
</dbReference>
<evidence type="ECO:0000259" key="5">
    <source>
        <dbReference type="PROSITE" id="PS51782"/>
    </source>
</evidence>
<evidence type="ECO:0000313" key="6">
    <source>
        <dbReference type="EMBL" id="GCE04762.1"/>
    </source>
</evidence>
<keyword evidence="7" id="KW-1185">Reference proteome</keyword>
<gene>
    <name evidence="6" type="ORF">KDAU_20910</name>
</gene>
<dbReference type="GO" id="GO:0016787">
    <property type="term" value="F:hydrolase activity"/>
    <property type="evidence" value="ECO:0007669"/>
    <property type="project" value="UniProtKB-KW"/>
</dbReference>
<feature type="transmembrane region" description="Helical" evidence="3">
    <location>
        <begin position="21"/>
        <end position="47"/>
    </location>
</feature>
<dbReference type="InterPro" id="IPR036779">
    <property type="entry name" value="LysM_dom_sf"/>
</dbReference>
<dbReference type="EMBL" id="BIFQ01000001">
    <property type="protein sequence ID" value="GCE04762.1"/>
    <property type="molecule type" value="Genomic_DNA"/>
</dbReference>
<dbReference type="PROSITE" id="PS50911">
    <property type="entry name" value="CHAP"/>
    <property type="match status" value="1"/>
</dbReference>
<dbReference type="SMART" id="SM00257">
    <property type="entry name" value="LysM"/>
    <property type="match status" value="1"/>
</dbReference>